<reference evidence="1 2" key="1">
    <citation type="submission" date="2023-10" db="EMBL/GenBank/DDBJ databases">
        <title>Fecal carriage and genetic characteristics of carbapenem-resistant Enterobacterales among healthy adults from four provinces of China.</title>
        <authorList>
            <person name="Li Y."/>
            <person name="Zhang R."/>
        </authorList>
    </citation>
    <scope>NUCLEOTIDE SEQUENCE [LARGE SCALE GENOMIC DNA]</scope>
    <source>
        <strain evidence="1 2">HN-71</strain>
    </source>
</reference>
<gene>
    <name evidence="1" type="ORF">RYZ90_18860</name>
</gene>
<dbReference type="Proteomes" id="UP001269984">
    <property type="component" value="Unassembled WGS sequence"/>
</dbReference>
<name>A0ABD5H2Y7_9ENTR</name>
<accession>A0ABD5H2Y7</accession>
<sequence>MTNKNHPAHGTVSLDRLLQIREHLQHDTQYSNGGNRAYILADVLKVIDGAIAAFGAEPVAYMHRSGQVVTREECCDDKTFAICCKVETPLYSAPPVPVVPDEKPMPEASKMHAIDAVAAIAEVRGWNACRAAMLQDEPVSQPYKLPPNSFTDEELEGMAHGDNPQSNAYRELLVFRRNSPVTPDGWVMVPKKLTAENGAKAALLGEFNLEYTLTCHECFGEGCDDCSGEGTWLNTIPVDWTTIKDIWAKAIDHFSAAPLQEDL</sequence>
<protein>
    <recommendedName>
        <fullName evidence="3">Eaa protein</fullName>
    </recommendedName>
</protein>
<evidence type="ECO:0000313" key="1">
    <source>
        <dbReference type="EMBL" id="MDW2635909.1"/>
    </source>
</evidence>
<dbReference type="EMBL" id="JAWPAZ010000007">
    <property type="protein sequence ID" value="MDW2635909.1"/>
    <property type="molecule type" value="Genomic_DNA"/>
</dbReference>
<proteinExistence type="predicted"/>
<comment type="caution">
    <text evidence="1">The sequence shown here is derived from an EMBL/GenBank/DDBJ whole genome shotgun (WGS) entry which is preliminary data.</text>
</comment>
<evidence type="ECO:0000313" key="2">
    <source>
        <dbReference type="Proteomes" id="UP001269984"/>
    </source>
</evidence>
<dbReference type="AlphaFoldDB" id="A0ABD5H2Y7"/>
<evidence type="ECO:0008006" key="3">
    <source>
        <dbReference type="Google" id="ProtNLM"/>
    </source>
</evidence>
<organism evidence="1 2">
    <name type="scientific">Citrobacter portucalensis</name>
    <dbReference type="NCBI Taxonomy" id="1639133"/>
    <lineage>
        <taxon>Bacteria</taxon>
        <taxon>Pseudomonadati</taxon>
        <taxon>Pseudomonadota</taxon>
        <taxon>Gammaproteobacteria</taxon>
        <taxon>Enterobacterales</taxon>
        <taxon>Enterobacteriaceae</taxon>
        <taxon>Citrobacter</taxon>
        <taxon>Citrobacter freundii complex</taxon>
    </lineage>
</organism>
<dbReference type="RefSeq" id="WP_318061768.1">
    <property type="nucleotide sequence ID" value="NZ_JAWPAZ010000007.1"/>
</dbReference>